<comment type="similarity">
    <text evidence="2 11">Belongs to the zinc-containing alcohol dehydrogenase family.</text>
</comment>
<dbReference type="PANTHER" id="PTHR42940">
    <property type="entry name" value="ALCOHOL DEHYDROGENASE 1-RELATED"/>
    <property type="match status" value="1"/>
</dbReference>
<dbReference type="InterPro" id="IPR013149">
    <property type="entry name" value="ADH-like_C"/>
</dbReference>
<evidence type="ECO:0000256" key="3">
    <source>
        <dbReference type="ARBA" id="ARBA00013190"/>
    </source>
</evidence>
<organism evidence="13 14">
    <name type="scientific">Peribacillus simplex</name>
    <dbReference type="NCBI Taxonomy" id="1478"/>
    <lineage>
        <taxon>Bacteria</taxon>
        <taxon>Bacillati</taxon>
        <taxon>Bacillota</taxon>
        <taxon>Bacilli</taxon>
        <taxon>Bacillales</taxon>
        <taxon>Bacillaceae</taxon>
        <taxon>Peribacillus</taxon>
    </lineage>
</organism>
<dbReference type="AlphaFoldDB" id="A0A9X8RDU5"/>
<keyword evidence="7" id="KW-0560">Oxidoreductase</keyword>
<name>A0A9X8RDU5_9BACI</name>
<dbReference type="SMART" id="SM00829">
    <property type="entry name" value="PKS_ER"/>
    <property type="match status" value="1"/>
</dbReference>
<evidence type="ECO:0000256" key="7">
    <source>
        <dbReference type="ARBA" id="ARBA00023002"/>
    </source>
</evidence>
<dbReference type="EMBL" id="FTMX01000010">
    <property type="protein sequence ID" value="SIS03640.1"/>
    <property type="molecule type" value="Genomic_DNA"/>
</dbReference>
<keyword evidence="5 11" id="KW-0479">Metal-binding</keyword>
<keyword evidence="8" id="KW-0520">NAD</keyword>
<gene>
    <name evidence="13" type="ORF">SAMN05878482_11032</name>
</gene>
<keyword evidence="6 11" id="KW-0862">Zinc</keyword>
<evidence type="ECO:0000313" key="14">
    <source>
        <dbReference type="Proteomes" id="UP000185829"/>
    </source>
</evidence>
<dbReference type="GO" id="GO:0005737">
    <property type="term" value="C:cytoplasm"/>
    <property type="evidence" value="ECO:0007669"/>
    <property type="project" value="TreeGrafter"/>
</dbReference>
<accession>A0A9X8RDU5</accession>
<evidence type="ECO:0000256" key="9">
    <source>
        <dbReference type="ARBA" id="ARBA00049164"/>
    </source>
</evidence>
<dbReference type="SUPFAM" id="SSF50129">
    <property type="entry name" value="GroES-like"/>
    <property type="match status" value="1"/>
</dbReference>
<evidence type="ECO:0000313" key="13">
    <source>
        <dbReference type="EMBL" id="SIS03640.1"/>
    </source>
</evidence>
<comment type="caution">
    <text evidence="13">The sequence shown here is derived from an EMBL/GenBank/DDBJ whole genome shotgun (WGS) entry which is preliminary data.</text>
</comment>
<dbReference type="InterPro" id="IPR020843">
    <property type="entry name" value="ER"/>
</dbReference>
<proteinExistence type="inferred from homology"/>
<comment type="cofactor">
    <cofactor evidence="1 11">
        <name>Zn(2+)</name>
        <dbReference type="ChEBI" id="CHEBI:29105"/>
    </cofactor>
</comment>
<evidence type="ECO:0000256" key="2">
    <source>
        <dbReference type="ARBA" id="ARBA00008072"/>
    </source>
</evidence>
<protein>
    <recommendedName>
        <fullName evidence="4">Alcohol dehydrogenase</fullName>
        <ecNumber evidence="3">1.1.1.1</ecNumber>
    </recommendedName>
</protein>
<feature type="domain" description="Enoyl reductase (ER)" evidence="12">
    <location>
        <begin position="14"/>
        <end position="317"/>
    </location>
</feature>
<comment type="catalytic activity">
    <reaction evidence="10">
        <text>a primary alcohol + NAD(+) = an aldehyde + NADH + H(+)</text>
        <dbReference type="Rhea" id="RHEA:10736"/>
        <dbReference type="ChEBI" id="CHEBI:15378"/>
        <dbReference type="ChEBI" id="CHEBI:15734"/>
        <dbReference type="ChEBI" id="CHEBI:17478"/>
        <dbReference type="ChEBI" id="CHEBI:57540"/>
        <dbReference type="ChEBI" id="CHEBI:57945"/>
        <dbReference type="EC" id="1.1.1.1"/>
    </reaction>
</comment>
<dbReference type="GO" id="GO:0004022">
    <property type="term" value="F:alcohol dehydrogenase (NAD+) activity"/>
    <property type="evidence" value="ECO:0007669"/>
    <property type="project" value="UniProtKB-EC"/>
</dbReference>
<dbReference type="InterPro" id="IPR013154">
    <property type="entry name" value="ADH-like_N"/>
</dbReference>
<dbReference type="InterPro" id="IPR036291">
    <property type="entry name" value="NAD(P)-bd_dom_sf"/>
</dbReference>
<dbReference type="InterPro" id="IPR011032">
    <property type="entry name" value="GroES-like_sf"/>
</dbReference>
<evidence type="ECO:0000256" key="1">
    <source>
        <dbReference type="ARBA" id="ARBA00001947"/>
    </source>
</evidence>
<evidence type="ECO:0000259" key="12">
    <source>
        <dbReference type="SMART" id="SM00829"/>
    </source>
</evidence>
<dbReference type="Gene3D" id="3.40.50.720">
    <property type="entry name" value="NAD(P)-binding Rossmann-like Domain"/>
    <property type="match status" value="1"/>
</dbReference>
<dbReference type="Proteomes" id="UP000185829">
    <property type="component" value="Unassembled WGS sequence"/>
</dbReference>
<dbReference type="EC" id="1.1.1.1" evidence="3"/>
<evidence type="ECO:0000256" key="11">
    <source>
        <dbReference type="RuleBase" id="RU361277"/>
    </source>
</evidence>
<evidence type="ECO:0000256" key="8">
    <source>
        <dbReference type="ARBA" id="ARBA00023027"/>
    </source>
</evidence>
<evidence type="ECO:0000256" key="4">
    <source>
        <dbReference type="ARBA" id="ARBA00016352"/>
    </source>
</evidence>
<dbReference type="PANTHER" id="PTHR42940:SF7">
    <property type="entry name" value="ALCOHOL DEHYDROGENASE-LIKE N-TERMINAL DOMAIN-CONTAINING PROTEIN"/>
    <property type="match status" value="1"/>
</dbReference>
<dbReference type="InterPro" id="IPR002328">
    <property type="entry name" value="ADH_Zn_CS"/>
</dbReference>
<dbReference type="FunFam" id="3.40.50.720:FF:000039">
    <property type="entry name" value="Alcohol dehydrogenase AdhP"/>
    <property type="match status" value="1"/>
</dbReference>
<reference evidence="13 14" key="1">
    <citation type="submission" date="2017-01" db="EMBL/GenBank/DDBJ databases">
        <authorList>
            <person name="Varghese N."/>
            <person name="Submissions S."/>
        </authorList>
    </citation>
    <scope>NUCLEOTIDE SEQUENCE [LARGE SCALE GENOMIC DNA]</scope>
    <source>
        <strain evidence="13 14">RUG2-6</strain>
    </source>
</reference>
<dbReference type="Gene3D" id="3.90.180.10">
    <property type="entry name" value="Medium-chain alcohol dehydrogenases, catalytic domain"/>
    <property type="match status" value="2"/>
</dbReference>
<evidence type="ECO:0000256" key="5">
    <source>
        <dbReference type="ARBA" id="ARBA00022723"/>
    </source>
</evidence>
<dbReference type="SUPFAM" id="SSF51735">
    <property type="entry name" value="NAD(P)-binding Rossmann-fold domains"/>
    <property type="match status" value="1"/>
</dbReference>
<dbReference type="PROSITE" id="PS00059">
    <property type="entry name" value="ADH_ZINC"/>
    <property type="match status" value="1"/>
</dbReference>
<sequence length="321" mass="34138">MMKMMKAIQIPSKGEKMKLVEIPIPQAGKGQVLLRVEACGVCNGDSMAIKGASPEYPRIPGHEVIGVVEELGAGSTKWKIGERAGIGWHGENNHVTGLTMDGGYAEYMVAYEDSLSSIPNELSVLEAAPLMCAGETTFSALRNSKARPGDLVAIQGIGGLGHLAVQYAKKAGFRTVAISRGSEKEKLVRQLGAHHYIDSEKEKPAQALQALGGAKVILATAPNAKAITSLINGLGSDSELIIVAGSGEQLELSAMDFLKGPNTVRGSFTGQAKEIQEAINFSVLTDVRPMIETFPLERANEAYDKMMAASTRFRAVLSISQ</sequence>
<evidence type="ECO:0000256" key="10">
    <source>
        <dbReference type="ARBA" id="ARBA00049243"/>
    </source>
</evidence>
<dbReference type="GO" id="GO:0008270">
    <property type="term" value="F:zinc ion binding"/>
    <property type="evidence" value="ECO:0007669"/>
    <property type="project" value="InterPro"/>
</dbReference>
<evidence type="ECO:0000256" key="6">
    <source>
        <dbReference type="ARBA" id="ARBA00022833"/>
    </source>
</evidence>
<comment type="catalytic activity">
    <reaction evidence="9">
        <text>a secondary alcohol + NAD(+) = a ketone + NADH + H(+)</text>
        <dbReference type="Rhea" id="RHEA:10740"/>
        <dbReference type="ChEBI" id="CHEBI:15378"/>
        <dbReference type="ChEBI" id="CHEBI:17087"/>
        <dbReference type="ChEBI" id="CHEBI:35681"/>
        <dbReference type="ChEBI" id="CHEBI:57540"/>
        <dbReference type="ChEBI" id="CHEBI:57945"/>
        <dbReference type="EC" id="1.1.1.1"/>
    </reaction>
</comment>
<dbReference type="Pfam" id="PF00107">
    <property type="entry name" value="ADH_zinc_N"/>
    <property type="match status" value="1"/>
</dbReference>
<dbReference type="Pfam" id="PF08240">
    <property type="entry name" value="ADH_N"/>
    <property type="match status" value="1"/>
</dbReference>